<gene>
    <name evidence="1" type="ORF">VR44_24645</name>
</gene>
<name>A0A0F4J333_9ACTN</name>
<keyword evidence="2" id="KW-1185">Reference proteome</keyword>
<reference evidence="1 2" key="1">
    <citation type="submission" date="2015-02" db="EMBL/GenBank/DDBJ databases">
        <authorList>
            <person name="Ju K.-S."/>
            <person name="Doroghazi J.R."/>
            <person name="Metcalf W."/>
        </authorList>
    </citation>
    <scope>NUCLEOTIDE SEQUENCE [LARGE SCALE GENOMIC DNA]</scope>
    <source>
        <strain evidence="1 2">NRRL ISP-5550</strain>
    </source>
</reference>
<organism evidence="1 2">
    <name type="scientific">Streptomyces katrae</name>
    <dbReference type="NCBI Taxonomy" id="68223"/>
    <lineage>
        <taxon>Bacteria</taxon>
        <taxon>Bacillati</taxon>
        <taxon>Actinomycetota</taxon>
        <taxon>Actinomycetes</taxon>
        <taxon>Kitasatosporales</taxon>
        <taxon>Streptomycetaceae</taxon>
        <taxon>Streptomyces</taxon>
    </lineage>
</organism>
<accession>A0A0F4J333</accession>
<protein>
    <submittedName>
        <fullName evidence="1">Uncharacterized protein</fullName>
    </submittedName>
</protein>
<sequence length="80" mass="8330">MANGRYSAGRGPVSCRIIGGVTGGSWSKLTRSADTVLMRMAGSHSGNHRRLLPLGASPVLLLWGAPVVRGCLRCLPAVMA</sequence>
<dbReference type="AlphaFoldDB" id="A0A0F4J333"/>
<dbReference type="Proteomes" id="UP000033551">
    <property type="component" value="Unassembled WGS sequence"/>
</dbReference>
<dbReference type="EMBL" id="JZWV01000704">
    <property type="protein sequence ID" value="KJY28757.1"/>
    <property type="molecule type" value="Genomic_DNA"/>
</dbReference>
<proteinExistence type="predicted"/>
<evidence type="ECO:0000313" key="1">
    <source>
        <dbReference type="EMBL" id="KJY28757.1"/>
    </source>
</evidence>
<comment type="caution">
    <text evidence="1">The sequence shown here is derived from an EMBL/GenBank/DDBJ whole genome shotgun (WGS) entry which is preliminary data.</text>
</comment>
<evidence type="ECO:0000313" key="2">
    <source>
        <dbReference type="Proteomes" id="UP000033551"/>
    </source>
</evidence>
<dbReference type="PATRIC" id="fig|68223.7.peg.924"/>